<proteinExistence type="predicted"/>
<dbReference type="GO" id="GO:0006325">
    <property type="term" value="P:chromatin organization"/>
    <property type="evidence" value="ECO:0007669"/>
    <property type="project" value="TreeGrafter"/>
</dbReference>
<gene>
    <name evidence="4" type="primary">fam50a</name>
</gene>
<feature type="coiled-coil region" evidence="1">
    <location>
        <begin position="129"/>
        <end position="159"/>
    </location>
</feature>
<sequence>MYYYCNYIQFELETFAVSRFCCKSCLGLSEINHSQSFRVFPIVTLHLNCFTSPRGPCSVVSVFRRYAKASQVPSMHFVAAIFVVVKCEEICLRTGPQNKSASFFFASVLNFYFRRLCGMAQYKGAASEAGRAMQLMKKREKEREQLEQLKQKIAEDNMVKSNIDKKFSAHYDAVEAELKSSTVGLVTLNDMKAKQEALVKEREKQLAKKEQSKELMLKLEKQKEKKRKEEQKRKIASLSFNPEDEGEEEEETEDEDQDYLPAKKKLGKNPDVDTSFLPDRDREEEENRLREELRQEWELKQEKIKSEEIEITFSYWDGSGHRHHFLLCCSMKKGNTIQNFLQRALEVLRKDFSELRSAGVEQLMYIKEDLIIPHHHSFYDFIVTKARGKSGPLFSFDVHDDIRLVNDATVEKDESHAGKVVLRSWYEKNKHIFPASRWEPYDPEKKWDKYTFCGAARKPLGAGLMPRSIVHSELGAQNSGLSFHYNLGNLE</sequence>
<feature type="domain" description="FAM50A/XAP5 C-terminal" evidence="3">
    <location>
        <begin position="307"/>
        <end position="451"/>
    </location>
</feature>
<dbReference type="GO" id="GO:0005634">
    <property type="term" value="C:nucleus"/>
    <property type="evidence" value="ECO:0007669"/>
    <property type="project" value="InterPro"/>
</dbReference>
<dbReference type="Proteomes" id="UP000694558">
    <property type="component" value="Chromosome 11"/>
</dbReference>
<dbReference type="InterPro" id="IPR048337">
    <property type="entry name" value="FAM50A/XAP5_C"/>
</dbReference>
<accession>A0A8D2ZUB9</accession>
<dbReference type="Ensembl" id="ENSSMAT00000007849.2">
    <property type="protein sequence ID" value="ENSSMAP00000007753.2"/>
    <property type="gene ID" value="ENSSMAG00000004771.2"/>
</dbReference>
<feature type="compositionally biased region" description="Basic and acidic residues" evidence="2">
    <location>
        <begin position="278"/>
        <end position="287"/>
    </location>
</feature>
<name>A0A8D2ZUB9_SCOMX</name>
<reference evidence="4" key="1">
    <citation type="submission" date="2023-05" db="EMBL/GenBank/DDBJ databases">
        <title>High-quality long-read genome of Scophthalmus maximus.</title>
        <authorList>
            <person name="Lien S."/>
            <person name="Martinez P."/>
        </authorList>
    </citation>
    <scope>NUCLEOTIDE SEQUENCE [LARGE SCALE GENOMIC DNA]</scope>
</reference>
<evidence type="ECO:0000313" key="4">
    <source>
        <dbReference type="Ensembl" id="ENSSMAP00000007753.2"/>
    </source>
</evidence>
<keyword evidence="1" id="KW-0175">Coiled coil</keyword>
<organism evidence="4 5">
    <name type="scientific">Scophthalmus maximus</name>
    <name type="common">Turbot</name>
    <name type="synonym">Psetta maxima</name>
    <dbReference type="NCBI Taxonomy" id="52904"/>
    <lineage>
        <taxon>Eukaryota</taxon>
        <taxon>Metazoa</taxon>
        <taxon>Chordata</taxon>
        <taxon>Craniata</taxon>
        <taxon>Vertebrata</taxon>
        <taxon>Euteleostomi</taxon>
        <taxon>Actinopterygii</taxon>
        <taxon>Neopterygii</taxon>
        <taxon>Teleostei</taxon>
        <taxon>Neoteleostei</taxon>
        <taxon>Acanthomorphata</taxon>
        <taxon>Carangaria</taxon>
        <taxon>Pleuronectiformes</taxon>
        <taxon>Pleuronectoidei</taxon>
        <taxon>Scophthalmidae</taxon>
        <taxon>Scophthalmus</taxon>
    </lineage>
</organism>
<dbReference type="AlphaFoldDB" id="A0A8D2ZUB9"/>
<feature type="compositionally biased region" description="Acidic residues" evidence="2">
    <location>
        <begin position="242"/>
        <end position="258"/>
    </location>
</feature>
<feature type="compositionally biased region" description="Basic and acidic residues" evidence="2">
    <location>
        <begin position="221"/>
        <end position="233"/>
    </location>
</feature>
<evidence type="ECO:0000259" key="3">
    <source>
        <dbReference type="Pfam" id="PF04921"/>
    </source>
</evidence>
<feature type="region of interest" description="Disordered" evidence="2">
    <location>
        <begin position="221"/>
        <end position="287"/>
    </location>
</feature>
<protein>
    <submittedName>
        <fullName evidence="4">Family with sequence similarity 50 member A</fullName>
    </submittedName>
</protein>
<dbReference type="PANTHER" id="PTHR12722:SF0">
    <property type="entry name" value="PROTEIN FAM50A"/>
    <property type="match status" value="1"/>
</dbReference>
<reference evidence="4" key="2">
    <citation type="submission" date="2025-08" db="UniProtKB">
        <authorList>
            <consortium name="Ensembl"/>
        </authorList>
    </citation>
    <scope>IDENTIFICATION</scope>
</reference>
<evidence type="ECO:0000256" key="2">
    <source>
        <dbReference type="SAM" id="MobiDB-lite"/>
    </source>
</evidence>
<dbReference type="Pfam" id="PF04921">
    <property type="entry name" value="XAP5"/>
    <property type="match status" value="1"/>
</dbReference>
<evidence type="ECO:0000256" key="1">
    <source>
        <dbReference type="SAM" id="Coils"/>
    </source>
</evidence>
<dbReference type="PANTHER" id="PTHR12722">
    <property type="entry name" value="XAP-5 PROTEIN-RELATED"/>
    <property type="match status" value="1"/>
</dbReference>
<evidence type="ECO:0000313" key="5">
    <source>
        <dbReference type="Proteomes" id="UP000694558"/>
    </source>
</evidence>
<dbReference type="GeneTree" id="ENSGT00390000004735"/>
<dbReference type="InterPro" id="IPR007005">
    <property type="entry name" value="XAP5"/>
</dbReference>